<keyword evidence="5" id="KW-0547">Nucleotide-binding</keyword>
<evidence type="ECO:0000256" key="8">
    <source>
        <dbReference type="ARBA" id="ARBA00023012"/>
    </source>
</evidence>
<keyword evidence="9" id="KW-0472">Membrane</keyword>
<evidence type="ECO:0000259" key="10">
    <source>
        <dbReference type="SMART" id="SM00387"/>
    </source>
</evidence>
<dbReference type="InterPro" id="IPR003594">
    <property type="entry name" value="HATPase_dom"/>
</dbReference>
<dbReference type="GO" id="GO:0046983">
    <property type="term" value="F:protein dimerization activity"/>
    <property type="evidence" value="ECO:0007669"/>
    <property type="project" value="InterPro"/>
</dbReference>
<evidence type="ECO:0000256" key="6">
    <source>
        <dbReference type="ARBA" id="ARBA00022777"/>
    </source>
</evidence>
<keyword evidence="7" id="KW-0067">ATP-binding</keyword>
<keyword evidence="4" id="KW-0808">Transferase</keyword>
<comment type="caution">
    <text evidence="11">The sequence shown here is derived from an EMBL/GenBank/DDBJ whole genome shotgun (WGS) entry which is preliminary data.</text>
</comment>
<organism evidence="11 12">
    <name type="scientific">Prauserella shujinwangii</name>
    <dbReference type="NCBI Taxonomy" id="1453103"/>
    <lineage>
        <taxon>Bacteria</taxon>
        <taxon>Bacillati</taxon>
        <taxon>Actinomycetota</taxon>
        <taxon>Actinomycetes</taxon>
        <taxon>Pseudonocardiales</taxon>
        <taxon>Pseudonocardiaceae</taxon>
        <taxon>Prauserella</taxon>
    </lineage>
</organism>
<keyword evidence="12" id="KW-1185">Reference proteome</keyword>
<dbReference type="GO" id="GO:0016020">
    <property type="term" value="C:membrane"/>
    <property type="evidence" value="ECO:0007669"/>
    <property type="project" value="InterPro"/>
</dbReference>
<dbReference type="AlphaFoldDB" id="A0A2T0M2J2"/>
<comment type="catalytic activity">
    <reaction evidence="1">
        <text>ATP + protein L-histidine = ADP + protein N-phospho-L-histidine.</text>
        <dbReference type="EC" id="2.7.13.3"/>
    </reaction>
</comment>
<dbReference type="InterPro" id="IPR011712">
    <property type="entry name" value="Sig_transdc_His_kin_sub3_dim/P"/>
</dbReference>
<dbReference type="OrthoDB" id="227596at2"/>
<feature type="transmembrane region" description="Helical" evidence="9">
    <location>
        <begin position="20"/>
        <end position="39"/>
    </location>
</feature>
<dbReference type="GO" id="GO:0000155">
    <property type="term" value="F:phosphorelay sensor kinase activity"/>
    <property type="evidence" value="ECO:0007669"/>
    <property type="project" value="InterPro"/>
</dbReference>
<keyword evidence="9" id="KW-1133">Transmembrane helix</keyword>
<dbReference type="Pfam" id="PF02518">
    <property type="entry name" value="HATPase_c"/>
    <property type="match status" value="1"/>
</dbReference>
<evidence type="ECO:0000256" key="9">
    <source>
        <dbReference type="SAM" id="Phobius"/>
    </source>
</evidence>
<keyword evidence="3" id="KW-0597">Phosphoprotein</keyword>
<feature type="transmembrane region" description="Helical" evidence="9">
    <location>
        <begin position="51"/>
        <end position="67"/>
    </location>
</feature>
<feature type="domain" description="Histidine kinase/HSP90-like ATPase" evidence="10">
    <location>
        <begin position="301"/>
        <end position="393"/>
    </location>
</feature>
<gene>
    <name evidence="11" type="ORF">B0I33_10191</name>
</gene>
<dbReference type="PANTHER" id="PTHR24421">
    <property type="entry name" value="NITRATE/NITRITE SENSOR PROTEIN NARX-RELATED"/>
    <property type="match status" value="1"/>
</dbReference>
<feature type="transmembrane region" description="Helical" evidence="9">
    <location>
        <begin position="73"/>
        <end position="102"/>
    </location>
</feature>
<dbReference type="Proteomes" id="UP000238362">
    <property type="component" value="Unassembled WGS sequence"/>
</dbReference>
<name>A0A2T0M2J2_9PSEU</name>
<evidence type="ECO:0000256" key="7">
    <source>
        <dbReference type="ARBA" id="ARBA00022840"/>
    </source>
</evidence>
<evidence type="ECO:0000256" key="1">
    <source>
        <dbReference type="ARBA" id="ARBA00000085"/>
    </source>
</evidence>
<dbReference type="Gene3D" id="3.30.565.10">
    <property type="entry name" value="Histidine kinase-like ATPase, C-terminal domain"/>
    <property type="match status" value="1"/>
</dbReference>
<protein>
    <recommendedName>
        <fullName evidence="2">histidine kinase</fullName>
        <ecNumber evidence="2">2.7.13.3</ecNumber>
    </recommendedName>
</protein>
<evidence type="ECO:0000256" key="5">
    <source>
        <dbReference type="ARBA" id="ARBA00022741"/>
    </source>
</evidence>
<dbReference type="EC" id="2.7.13.3" evidence="2"/>
<dbReference type="PANTHER" id="PTHR24421:SF10">
    <property type="entry name" value="NITRATE_NITRITE SENSOR PROTEIN NARQ"/>
    <property type="match status" value="1"/>
</dbReference>
<feature type="transmembrane region" description="Helical" evidence="9">
    <location>
        <begin position="142"/>
        <end position="163"/>
    </location>
</feature>
<dbReference type="CDD" id="cd16917">
    <property type="entry name" value="HATPase_UhpB-NarQ-NarX-like"/>
    <property type="match status" value="1"/>
</dbReference>
<reference evidence="11 12" key="1">
    <citation type="submission" date="2018-03" db="EMBL/GenBank/DDBJ databases">
        <title>Genomic Encyclopedia of Type Strains, Phase III (KMG-III): the genomes of soil and plant-associated and newly described type strains.</title>
        <authorList>
            <person name="Whitman W."/>
        </authorList>
    </citation>
    <scope>NUCLEOTIDE SEQUENCE [LARGE SCALE GENOMIC DNA]</scope>
    <source>
        <strain evidence="11 12">CGMCC 4.7125</strain>
    </source>
</reference>
<evidence type="ECO:0000256" key="2">
    <source>
        <dbReference type="ARBA" id="ARBA00012438"/>
    </source>
</evidence>
<dbReference type="GO" id="GO:0005524">
    <property type="term" value="F:ATP binding"/>
    <property type="evidence" value="ECO:0007669"/>
    <property type="project" value="UniProtKB-KW"/>
</dbReference>
<dbReference type="Gene3D" id="1.20.5.1930">
    <property type="match status" value="1"/>
</dbReference>
<evidence type="ECO:0000256" key="3">
    <source>
        <dbReference type="ARBA" id="ARBA00022553"/>
    </source>
</evidence>
<proteinExistence type="predicted"/>
<sequence>MPSGTTPRSGSAHAGSADPRLVDALLAVAMALAVAVVIAADVERTGRGGPAAYLFAAGFGALVLARRRAPRMLLWLTVLAIFAYYSFGLPPIGIALPAVAALYSAAERGHTRSAVLAGVVLTVVAAYARIDEGLPTAYVASYEFLTNVALVAAAIALGVSVRLRRETKAHQERLRALTALEQARAAENRVHAERMQIARDMHDVVGHAVSVIILHGNVAAEAVGRDDAEAARAVERVRAAAAATMRDLRATVKLLRTPGAGDDGHGAVGLAALPALERVAGEAGLATDFRVDADPADVDGAASAAGYRVVQEALTNVIRHAGATRVGVTVRLDDGELDIRIADDGRGRTDAPGGGGHGIAGMTERVTLLGGSLRARDGAEGGFEVHARLPARLRT</sequence>
<keyword evidence="9" id="KW-0812">Transmembrane</keyword>
<dbReference type="SUPFAM" id="SSF55874">
    <property type="entry name" value="ATPase domain of HSP90 chaperone/DNA topoisomerase II/histidine kinase"/>
    <property type="match status" value="1"/>
</dbReference>
<evidence type="ECO:0000256" key="4">
    <source>
        <dbReference type="ARBA" id="ARBA00022679"/>
    </source>
</evidence>
<dbReference type="InterPro" id="IPR036890">
    <property type="entry name" value="HATPase_C_sf"/>
</dbReference>
<dbReference type="InterPro" id="IPR050482">
    <property type="entry name" value="Sensor_HK_TwoCompSys"/>
</dbReference>
<evidence type="ECO:0000313" key="12">
    <source>
        <dbReference type="Proteomes" id="UP000238362"/>
    </source>
</evidence>
<dbReference type="SMART" id="SM00387">
    <property type="entry name" value="HATPase_c"/>
    <property type="match status" value="1"/>
</dbReference>
<keyword evidence="6 11" id="KW-0418">Kinase</keyword>
<keyword evidence="8" id="KW-0902">Two-component regulatory system</keyword>
<accession>A0A2T0M2J2</accession>
<dbReference type="RefSeq" id="WP_106176482.1">
    <property type="nucleotide sequence ID" value="NZ_PVNH01000001.1"/>
</dbReference>
<dbReference type="Pfam" id="PF07730">
    <property type="entry name" value="HisKA_3"/>
    <property type="match status" value="1"/>
</dbReference>
<evidence type="ECO:0000313" key="11">
    <source>
        <dbReference type="EMBL" id="PRX50940.1"/>
    </source>
</evidence>
<dbReference type="EMBL" id="PVNH01000001">
    <property type="protein sequence ID" value="PRX50940.1"/>
    <property type="molecule type" value="Genomic_DNA"/>
</dbReference>